<feature type="region of interest" description="Disordered" evidence="1">
    <location>
        <begin position="204"/>
        <end position="235"/>
    </location>
</feature>
<reference evidence="2" key="3">
    <citation type="submission" date="2025-09" db="UniProtKB">
        <authorList>
            <consortium name="Ensembl"/>
        </authorList>
    </citation>
    <scope>IDENTIFICATION</scope>
</reference>
<reference evidence="2" key="2">
    <citation type="submission" date="2025-08" db="UniProtKB">
        <authorList>
            <consortium name="Ensembl"/>
        </authorList>
    </citation>
    <scope>IDENTIFICATION</scope>
</reference>
<protein>
    <recommendedName>
        <fullName evidence="4">Nuclear fragile X mental retardation-interacting protein 2</fullName>
    </recommendedName>
</protein>
<feature type="compositionally biased region" description="Low complexity" evidence="1">
    <location>
        <begin position="143"/>
        <end position="158"/>
    </location>
</feature>
<keyword evidence="3" id="KW-1185">Reference proteome</keyword>
<dbReference type="InterPro" id="IPR032747">
    <property type="entry name" value="NUFIP2"/>
</dbReference>
<dbReference type="GO" id="GO:0010494">
    <property type="term" value="C:cytoplasmic stress granule"/>
    <property type="evidence" value="ECO:0007669"/>
    <property type="project" value="TreeGrafter"/>
</dbReference>
<reference evidence="2 3" key="1">
    <citation type="submission" date="2020-06" db="EMBL/GenBank/DDBJ databases">
        <authorList>
            <consortium name="Wellcome Sanger Institute Data Sharing"/>
        </authorList>
    </citation>
    <scope>NUCLEOTIDE SEQUENCE [LARGE SCALE GENOMIC DNA]</scope>
</reference>
<evidence type="ECO:0008006" key="4">
    <source>
        <dbReference type="Google" id="ProtNLM"/>
    </source>
</evidence>
<evidence type="ECO:0000313" key="3">
    <source>
        <dbReference type="Proteomes" id="UP000694580"/>
    </source>
</evidence>
<feature type="compositionally biased region" description="Basic and acidic residues" evidence="1">
    <location>
        <begin position="92"/>
        <end position="123"/>
    </location>
</feature>
<dbReference type="PANTHER" id="PTHR28333">
    <property type="entry name" value="NUCLEAR FRAGILE X MENTAL RETARDATION-INTERACTING PROTEIN 2"/>
    <property type="match status" value="1"/>
</dbReference>
<evidence type="ECO:0000256" key="1">
    <source>
        <dbReference type="SAM" id="MobiDB-lite"/>
    </source>
</evidence>
<accession>A0AAY4D5J8</accession>
<dbReference type="Ensembl" id="ENSDCDT00010050706.1">
    <property type="protein sequence ID" value="ENSDCDP00010040815.1"/>
    <property type="gene ID" value="ENSDCDG00010025985.1"/>
</dbReference>
<name>A0AAY4D5J8_9TELE</name>
<sequence length="597" mass="62269">MQCVCILLRPSCPYFTVSLLRICPIFSVISVSPMLAGYGKVNGTTAAAQEIAITHNPSGSRRLQSSSNDRRLLEHNAKVRAPSRAVAFYGAGERKGGGSHRSSMDSKNDRPPDPKHPEGKKEALTSLNGVVAPGLLANGYPGRSGSQNDNDGSGSESGYTTPKKRRNGQRSVQPGRSGKQEAEPLDAYECSEGVLTAARLEDSATKSLASDLPRKNSDGKVKKLEERPGKARSANPVVKEDAWTLFRPPPVFPVDNSSAKIVPKISYASKVKENLNKSDREPLPPTARLSQVPMSAVKTITSASFTNGPLLPGEGSNGCSLPGLLLGGGAAPALAFLAHGGENVASAAADALQKSSLFVYPLAAAPSNMQLSLPSGRQVDPPPAAAPTNQKSLVDIFQNQWGLSFINEPSAGPEGGAEAGSRSAGTGKPAEVTFQGGCPPSVSPQRQEQPFPKAYELDKRTSPPALSRVVGLGPPPALPAEVGGCPPTPGLGAAVQKDAPRGLGAILFNSSSARDPGDERRPASPPTTTAAAALACARKQGHTKGLDRLSGWGIFDLKAAVIYHTKGTCVSPGSLDMPTDDPKRVVLYGEAKDRPDQ</sequence>
<dbReference type="GO" id="GO:0003723">
    <property type="term" value="F:RNA binding"/>
    <property type="evidence" value="ECO:0007669"/>
    <property type="project" value="InterPro"/>
</dbReference>
<dbReference type="PANTHER" id="PTHR28333:SF2">
    <property type="entry name" value="FMR1-INTERACTING PROTEIN NUFIP2"/>
    <property type="match status" value="1"/>
</dbReference>
<dbReference type="Pfam" id="PF15293">
    <property type="entry name" value="NUFIP2"/>
    <property type="match status" value="1"/>
</dbReference>
<feature type="region of interest" description="Disordered" evidence="1">
    <location>
        <begin position="508"/>
        <end position="529"/>
    </location>
</feature>
<organism evidence="2 3">
    <name type="scientific">Denticeps clupeoides</name>
    <name type="common">denticle herring</name>
    <dbReference type="NCBI Taxonomy" id="299321"/>
    <lineage>
        <taxon>Eukaryota</taxon>
        <taxon>Metazoa</taxon>
        <taxon>Chordata</taxon>
        <taxon>Craniata</taxon>
        <taxon>Vertebrata</taxon>
        <taxon>Euteleostomi</taxon>
        <taxon>Actinopterygii</taxon>
        <taxon>Neopterygii</taxon>
        <taxon>Teleostei</taxon>
        <taxon>Clupei</taxon>
        <taxon>Clupeiformes</taxon>
        <taxon>Denticipitoidei</taxon>
        <taxon>Denticipitidae</taxon>
        <taxon>Denticeps</taxon>
    </lineage>
</organism>
<feature type="region of interest" description="Disordered" evidence="1">
    <location>
        <begin position="84"/>
        <end position="187"/>
    </location>
</feature>
<dbReference type="GO" id="GO:0005654">
    <property type="term" value="C:nucleoplasm"/>
    <property type="evidence" value="ECO:0007669"/>
    <property type="project" value="TreeGrafter"/>
</dbReference>
<gene>
    <name evidence="2" type="primary">NUFIP2</name>
</gene>
<dbReference type="Proteomes" id="UP000694580">
    <property type="component" value="Chromosome 13"/>
</dbReference>
<feature type="region of interest" description="Disordered" evidence="1">
    <location>
        <begin position="405"/>
        <end position="448"/>
    </location>
</feature>
<proteinExistence type="predicted"/>
<dbReference type="AlphaFoldDB" id="A0AAY4D5J8"/>
<dbReference type="GeneTree" id="ENSGT00940000166439"/>
<evidence type="ECO:0000313" key="2">
    <source>
        <dbReference type="Ensembl" id="ENSDCDP00010040815.1"/>
    </source>
</evidence>
<feature type="compositionally biased region" description="Basic and acidic residues" evidence="1">
    <location>
        <begin position="212"/>
        <end position="229"/>
    </location>
</feature>